<evidence type="ECO:0000256" key="4">
    <source>
        <dbReference type="ARBA" id="ARBA00022695"/>
    </source>
</evidence>
<gene>
    <name evidence="11" type="ORF">C8N31_10514</name>
</gene>
<evidence type="ECO:0000313" key="11">
    <source>
        <dbReference type="EMBL" id="PTX73818.1"/>
    </source>
</evidence>
<dbReference type="GO" id="GO:0000271">
    <property type="term" value="P:polysaccharide biosynthetic process"/>
    <property type="evidence" value="ECO:0007669"/>
    <property type="project" value="InterPro"/>
</dbReference>
<dbReference type="InterPro" id="IPR001538">
    <property type="entry name" value="Man6P_isomerase-2_C"/>
</dbReference>
<dbReference type="PANTHER" id="PTHR46390:SF1">
    <property type="entry name" value="MANNOSE-1-PHOSPHATE GUANYLYLTRANSFERASE"/>
    <property type="match status" value="1"/>
</dbReference>
<dbReference type="Pfam" id="PF00483">
    <property type="entry name" value="NTP_transferase"/>
    <property type="match status" value="1"/>
</dbReference>
<evidence type="ECO:0000256" key="8">
    <source>
        <dbReference type="RuleBase" id="RU004190"/>
    </source>
</evidence>
<evidence type="ECO:0000259" key="9">
    <source>
        <dbReference type="Pfam" id="PF00483"/>
    </source>
</evidence>
<dbReference type="AlphaFoldDB" id="A0A2T6CE85"/>
<dbReference type="EMBL" id="QBKU01000005">
    <property type="protein sequence ID" value="PTX73818.1"/>
    <property type="molecule type" value="Genomic_DNA"/>
</dbReference>
<keyword evidence="4 11" id="KW-0548">Nucleotidyltransferase</keyword>
<evidence type="ECO:0000256" key="6">
    <source>
        <dbReference type="ARBA" id="ARBA00023134"/>
    </source>
</evidence>
<keyword evidence="11" id="KW-0413">Isomerase</keyword>
<proteinExistence type="inferred from homology"/>
<sequence length="484" mass="51538">MAANNITPVILCGGSGTRLWPVSRKSFPKQFINLIGDGSLFQQSSARLSGAGFAAPLIVTNSDFRFIATQQLGDAGIDPGAVLIEPEARNTAPALLAAALVLAQDDPQGLMLAAPSDHYITQADAFRSSIKRGLDAAKAGQIVTFGITPDRPETGYGYLELGDGGQNGAVPLKRFVEKPELGEAKRMLADGGYLWNAGIFMYTAQTLIDAFAAHAPEMLADVSASVDAAKPDLGFLRLDPDAWAKCEDISVDFAIMEKVGNLSVVAHEGDWSDLGGWGAVHQHAQSDRNGVATQGAALAVDCANTLLRSENDAQQLVGLGLENIVAVAMPDAVLVADQSRVADLGTVVKQMRSASIPQADTFPKDHRPWGFFESLIVGEGFQVKRIVVTPGAALSLQSHKHRSEHWIVVVGTAKVTVGPDMENLDVKMINANESVYIPLGAIHRMENPGDVPMELIEVQTGDYLGEDDIVRYEDVYARGQGAKG</sequence>
<dbReference type="PANTHER" id="PTHR46390">
    <property type="entry name" value="MANNOSE-1-PHOSPHATE GUANYLYLTRANSFERASE"/>
    <property type="match status" value="1"/>
</dbReference>
<dbReference type="RefSeq" id="WP_037918806.1">
    <property type="nucleotide sequence ID" value="NZ_QBKU01000005.1"/>
</dbReference>
<accession>A0A2T6CE85</accession>
<dbReference type="CDD" id="cd02509">
    <property type="entry name" value="GDP-M1P_Guanylyltransferase"/>
    <property type="match status" value="1"/>
</dbReference>
<dbReference type="Pfam" id="PF01050">
    <property type="entry name" value="MannoseP_isomer"/>
    <property type="match status" value="1"/>
</dbReference>
<comment type="caution">
    <text evidence="11">The sequence shown here is derived from an EMBL/GenBank/DDBJ whole genome shotgun (WGS) entry which is preliminary data.</text>
</comment>
<evidence type="ECO:0000256" key="5">
    <source>
        <dbReference type="ARBA" id="ARBA00022741"/>
    </source>
</evidence>
<evidence type="ECO:0000259" key="10">
    <source>
        <dbReference type="Pfam" id="PF01050"/>
    </source>
</evidence>
<dbReference type="InterPro" id="IPR051161">
    <property type="entry name" value="Mannose-6P_isomerase_type2"/>
</dbReference>
<dbReference type="InterPro" id="IPR014710">
    <property type="entry name" value="RmlC-like_jellyroll"/>
</dbReference>
<name>A0A2T6CE85_9RHOB</name>
<comment type="similarity">
    <text evidence="1 8">Belongs to the mannose-6-phosphate isomerase type 2 family.</text>
</comment>
<dbReference type="InterPro" id="IPR011051">
    <property type="entry name" value="RmlC_Cupin_sf"/>
</dbReference>
<protein>
    <recommendedName>
        <fullName evidence="2">mannose-1-phosphate guanylyltransferase</fullName>
        <ecNumber evidence="2">2.7.7.13</ecNumber>
    </recommendedName>
</protein>
<organism evidence="11 12">
    <name type="scientific">Sulfitobacter mediterraneus</name>
    <dbReference type="NCBI Taxonomy" id="83219"/>
    <lineage>
        <taxon>Bacteria</taxon>
        <taxon>Pseudomonadati</taxon>
        <taxon>Pseudomonadota</taxon>
        <taxon>Alphaproteobacteria</taxon>
        <taxon>Rhodobacterales</taxon>
        <taxon>Roseobacteraceae</taxon>
        <taxon>Sulfitobacter</taxon>
    </lineage>
</organism>
<keyword evidence="5" id="KW-0547">Nucleotide-binding</keyword>
<dbReference type="FunFam" id="2.60.120.10:FF:000032">
    <property type="entry name" value="Mannose-1-phosphate guanylyltransferase/mannose-6-phosphate isomerase"/>
    <property type="match status" value="1"/>
</dbReference>
<dbReference type="EC" id="2.7.7.13" evidence="2"/>
<feature type="domain" description="Mannose-6-phosphate isomerase type II C-terminal" evidence="10">
    <location>
        <begin position="362"/>
        <end position="474"/>
    </location>
</feature>
<dbReference type="OrthoDB" id="9806359at2"/>
<comment type="catalytic activity">
    <reaction evidence="7">
        <text>alpha-D-mannose 1-phosphate + GTP + H(+) = GDP-alpha-D-mannose + diphosphate</text>
        <dbReference type="Rhea" id="RHEA:15229"/>
        <dbReference type="ChEBI" id="CHEBI:15378"/>
        <dbReference type="ChEBI" id="CHEBI:33019"/>
        <dbReference type="ChEBI" id="CHEBI:37565"/>
        <dbReference type="ChEBI" id="CHEBI:57527"/>
        <dbReference type="ChEBI" id="CHEBI:58409"/>
        <dbReference type="EC" id="2.7.7.13"/>
    </reaction>
</comment>
<keyword evidence="6" id="KW-0342">GTP-binding</keyword>
<evidence type="ECO:0000256" key="2">
    <source>
        <dbReference type="ARBA" id="ARBA00012387"/>
    </source>
</evidence>
<evidence type="ECO:0000256" key="3">
    <source>
        <dbReference type="ARBA" id="ARBA00022679"/>
    </source>
</evidence>
<dbReference type="Proteomes" id="UP000244092">
    <property type="component" value="Unassembled WGS sequence"/>
</dbReference>
<dbReference type="SUPFAM" id="SSF51182">
    <property type="entry name" value="RmlC-like cupins"/>
    <property type="match status" value="1"/>
</dbReference>
<dbReference type="NCBIfam" id="TIGR01479">
    <property type="entry name" value="GMP_PMI"/>
    <property type="match status" value="1"/>
</dbReference>
<evidence type="ECO:0000256" key="7">
    <source>
        <dbReference type="ARBA" id="ARBA00047343"/>
    </source>
</evidence>
<evidence type="ECO:0000256" key="1">
    <source>
        <dbReference type="ARBA" id="ARBA00006115"/>
    </source>
</evidence>
<dbReference type="GO" id="GO:0004475">
    <property type="term" value="F:mannose-1-phosphate guanylyltransferase (GTP) activity"/>
    <property type="evidence" value="ECO:0007669"/>
    <property type="project" value="UniProtKB-EC"/>
</dbReference>
<dbReference type="Gene3D" id="3.90.550.10">
    <property type="entry name" value="Spore Coat Polysaccharide Biosynthesis Protein SpsA, Chain A"/>
    <property type="match status" value="1"/>
</dbReference>
<keyword evidence="3 11" id="KW-0808">Transferase</keyword>
<dbReference type="Gene3D" id="2.60.120.10">
    <property type="entry name" value="Jelly Rolls"/>
    <property type="match status" value="1"/>
</dbReference>
<reference evidence="11 12" key="1">
    <citation type="submission" date="2018-04" db="EMBL/GenBank/DDBJ databases">
        <title>Genomic Encyclopedia of Archaeal and Bacterial Type Strains, Phase II (KMG-II): from individual species to whole genera.</title>
        <authorList>
            <person name="Goeker M."/>
        </authorList>
    </citation>
    <scope>NUCLEOTIDE SEQUENCE [LARGE SCALE GENOMIC DNA]</scope>
    <source>
        <strain evidence="11 12">DSM 12244</strain>
    </source>
</reference>
<dbReference type="CDD" id="cd02213">
    <property type="entry name" value="cupin_PMI_typeII_C"/>
    <property type="match status" value="1"/>
</dbReference>
<evidence type="ECO:0000313" key="12">
    <source>
        <dbReference type="Proteomes" id="UP000244092"/>
    </source>
</evidence>
<dbReference type="InterPro" id="IPR005835">
    <property type="entry name" value="NTP_transferase_dom"/>
</dbReference>
<dbReference type="InterPro" id="IPR049577">
    <property type="entry name" value="GMPP_N"/>
</dbReference>
<dbReference type="GO" id="GO:0016853">
    <property type="term" value="F:isomerase activity"/>
    <property type="evidence" value="ECO:0007669"/>
    <property type="project" value="UniProtKB-KW"/>
</dbReference>
<dbReference type="SUPFAM" id="SSF53448">
    <property type="entry name" value="Nucleotide-diphospho-sugar transferases"/>
    <property type="match status" value="1"/>
</dbReference>
<dbReference type="InterPro" id="IPR029044">
    <property type="entry name" value="Nucleotide-diphossugar_trans"/>
</dbReference>
<dbReference type="InterPro" id="IPR006375">
    <property type="entry name" value="Man1P_GuaTrfase/Man6P_Isoase"/>
</dbReference>
<dbReference type="GO" id="GO:0009298">
    <property type="term" value="P:GDP-mannose biosynthetic process"/>
    <property type="evidence" value="ECO:0007669"/>
    <property type="project" value="TreeGrafter"/>
</dbReference>
<dbReference type="GO" id="GO:0005525">
    <property type="term" value="F:GTP binding"/>
    <property type="evidence" value="ECO:0007669"/>
    <property type="project" value="UniProtKB-KW"/>
</dbReference>
<feature type="domain" description="Nucleotidyl transferase" evidence="9">
    <location>
        <begin position="8"/>
        <end position="287"/>
    </location>
</feature>